<evidence type="ECO:0000313" key="2">
    <source>
        <dbReference type="EMBL" id="GMF35796.1"/>
    </source>
</evidence>
<dbReference type="EMBL" id="BSXT01000898">
    <property type="protein sequence ID" value="GMF35796.1"/>
    <property type="molecule type" value="Genomic_DNA"/>
</dbReference>
<gene>
    <name evidence="2" type="ORF">Pfra01_000956700</name>
</gene>
<proteinExistence type="predicted"/>
<name>A0A9W6XCK4_9STRA</name>
<dbReference type="AlphaFoldDB" id="A0A9W6XCK4"/>
<protein>
    <submittedName>
        <fullName evidence="2">Unnamed protein product</fullName>
    </submittedName>
</protein>
<dbReference type="Proteomes" id="UP001165121">
    <property type="component" value="Unassembled WGS sequence"/>
</dbReference>
<organism evidence="2 3">
    <name type="scientific">Phytophthora fragariaefolia</name>
    <dbReference type="NCBI Taxonomy" id="1490495"/>
    <lineage>
        <taxon>Eukaryota</taxon>
        <taxon>Sar</taxon>
        <taxon>Stramenopiles</taxon>
        <taxon>Oomycota</taxon>
        <taxon>Peronosporomycetes</taxon>
        <taxon>Peronosporales</taxon>
        <taxon>Peronosporaceae</taxon>
        <taxon>Phytophthora</taxon>
    </lineage>
</organism>
<reference evidence="2" key="1">
    <citation type="submission" date="2023-04" db="EMBL/GenBank/DDBJ databases">
        <title>Phytophthora fragariaefolia NBRC 109709.</title>
        <authorList>
            <person name="Ichikawa N."/>
            <person name="Sato H."/>
            <person name="Tonouchi N."/>
        </authorList>
    </citation>
    <scope>NUCLEOTIDE SEQUENCE</scope>
    <source>
        <strain evidence="2">NBRC 109709</strain>
    </source>
</reference>
<sequence>MATLAEHSRSRIRINIPRTPEGKVPVWFSEAFESDSYDSEALERIEDPQSPSRSSPDAASPDGAIDREKADGAATLREQSVKENEWVEGAWPKDVKRIHEQFNPRGWRFPAVSVGIRRGAGCGSNSVTVEDCEGGVPGLSVSVVDCDGGISRAFDTGEHGGTGDAIERGDQRGMVEVCEYGEQGVIVEVCDYGDQGGSVGVSECEDQLSSTLDIGEPADEVLRTGAPARSDDPKSCDNSNVARASPCMVAASLIKGWRTMIPARSVMGRMSTALAAFCRFADRDAACVVFARFVGRCARIVAQCESG</sequence>
<feature type="compositionally biased region" description="Low complexity" evidence="1">
    <location>
        <begin position="48"/>
        <end position="63"/>
    </location>
</feature>
<comment type="caution">
    <text evidence="2">The sequence shown here is derived from an EMBL/GenBank/DDBJ whole genome shotgun (WGS) entry which is preliminary data.</text>
</comment>
<feature type="region of interest" description="Disordered" evidence="1">
    <location>
        <begin position="38"/>
        <end position="65"/>
    </location>
</feature>
<keyword evidence="3" id="KW-1185">Reference proteome</keyword>
<evidence type="ECO:0000313" key="3">
    <source>
        <dbReference type="Proteomes" id="UP001165121"/>
    </source>
</evidence>
<accession>A0A9W6XCK4</accession>
<evidence type="ECO:0000256" key="1">
    <source>
        <dbReference type="SAM" id="MobiDB-lite"/>
    </source>
</evidence>